<evidence type="ECO:0000259" key="2">
    <source>
        <dbReference type="PROSITE" id="PS50119"/>
    </source>
</evidence>
<dbReference type="SUPFAM" id="SSF57845">
    <property type="entry name" value="B-box zinc-binding domain"/>
    <property type="match status" value="1"/>
</dbReference>
<dbReference type="AlphaFoldDB" id="A0A9D4JVI1"/>
<dbReference type="InterPro" id="IPR000315">
    <property type="entry name" value="Znf_B-box"/>
</dbReference>
<reference evidence="3" key="1">
    <citation type="journal article" date="2019" name="bioRxiv">
        <title>The Genome of the Zebra Mussel, Dreissena polymorpha: A Resource for Invasive Species Research.</title>
        <authorList>
            <person name="McCartney M.A."/>
            <person name="Auch B."/>
            <person name="Kono T."/>
            <person name="Mallez S."/>
            <person name="Zhang Y."/>
            <person name="Obille A."/>
            <person name="Becker A."/>
            <person name="Abrahante J.E."/>
            <person name="Garbe J."/>
            <person name="Badalamenti J.P."/>
            <person name="Herman A."/>
            <person name="Mangelson H."/>
            <person name="Liachko I."/>
            <person name="Sullivan S."/>
            <person name="Sone E.D."/>
            <person name="Koren S."/>
            <person name="Silverstein K.A.T."/>
            <person name="Beckman K.B."/>
            <person name="Gohl D.M."/>
        </authorList>
    </citation>
    <scope>NUCLEOTIDE SEQUENCE</scope>
    <source>
        <strain evidence="3">Duluth1</strain>
        <tissue evidence="3">Whole animal</tissue>
    </source>
</reference>
<dbReference type="GO" id="GO:0061630">
    <property type="term" value="F:ubiquitin protein ligase activity"/>
    <property type="evidence" value="ECO:0007669"/>
    <property type="project" value="TreeGrafter"/>
</dbReference>
<dbReference type="CDD" id="cd19756">
    <property type="entry name" value="Bbox2"/>
    <property type="match status" value="1"/>
</dbReference>
<dbReference type="InterPro" id="IPR047153">
    <property type="entry name" value="TRIM45/56/19-like"/>
</dbReference>
<dbReference type="Gene3D" id="2.120.10.30">
    <property type="entry name" value="TolB, C-terminal domain"/>
    <property type="match status" value="1"/>
</dbReference>
<evidence type="ECO:0000313" key="4">
    <source>
        <dbReference type="Proteomes" id="UP000828390"/>
    </source>
</evidence>
<evidence type="ECO:0000256" key="1">
    <source>
        <dbReference type="PROSITE-ProRule" id="PRU00024"/>
    </source>
</evidence>
<dbReference type="Pfam" id="PF00643">
    <property type="entry name" value="zf-B_box"/>
    <property type="match status" value="1"/>
</dbReference>
<proteinExistence type="predicted"/>
<dbReference type="SMART" id="SM00336">
    <property type="entry name" value="BBOX"/>
    <property type="match status" value="1"/>
</dbReference>
<gene>
    <name evidence="3" type="ORF">DPMN_123772</name>
</gene>
<keyword evidence="4" id="KW-1185">Reference proteome</keyword>
<dbReference type="PANTHER" id="PTHR25462">
    <property type="entry name" value="BONUS, ISOFORM C-RELATED"/>
    <property type="match status" value="1"/>
</dbReference>
<sequence>MYYLIFYCLAGYCDKHKNEELTFYCRTCQYPVCMRCRLTTHEDHTTEDLVDFASRTRRDLNVALDENKGFRFHMLNEIEELRVYAEKTNEAKNEITKLVSGRREQFHKAIDRVCDAMLSKLETEVEREQERVVEDKDAVERDMLTLSQKIATANQMADFGSDIEVVRCRHDILGSLKLAKKEVPLSMTGIKLNIEFTFQTQAEMSLRYLVGRLSTDLTPPRYISVSEVATFRVENTSDVINSICPSMDDKCWVACGWKSEVFLFDRFGQRVRTKSLGRDVDCLAIDSDGNAYVSCREEHSVKRFDRNFRRRMATLNIEYPRGIATTNDN</sequence>
<organism evidence="3 4">
    <name type="scientific">Dreissena polymorpha</name>
    <name type="common">Zebra mussel</name>
    <name type="synonym">Mytilus polymorpha</name>
    <dbReference type="NCBI Taxonomy" id="45954"/>
    <lineage>
        <taxon>Eukaryota</taxon>
        <taxon>Metazoa</taxon>
        <taxon>Spiralia</taxon>
        <taxon>Lophotrochozoa</taxon>
        <taxon>Mollusca</taxon>
        <taxon>Bivalvia</taxon>
        <taxon>Autobranchia</taxon>
        <taxon>Heteroconchia</taxon>
        <taxon>Euheterodonta</taxon>
        <taxon>Imparidentia</taxon>
        <taxon>Neoheterodontei</taxon>
        <taxon>Myida</taxon>
        <taxon>Dreissenoidea</taxon>
        <taxon>Dreissenidae</taxon>
        <taxon>Dreissena</taxon>
    </lineage>
</organism>
<keyword evidence="1" id="KW-0863">Zinc-finger</keyword>
<dbReference type="Gene3D" id="3.30.160.60">
    <property type="entry name" value="Classic Zinc Finger"/>
    <property type="match status" value="1"/>
</dbReference>
<reference evidence="3" key="2">
    <citation type="submission" date="2020-11" db="EMBL/GenBank/DDBJ databases">
        <authorList>
            <person name="McCartney M.A."/>
            <person name="Auch B."/>
            <person name="Kono T."/>
            <person name="Mallez S."/>
            <person name="Becker A."/>
            <person name="Gohl D.M."/>
            <person name="Silverstein K.A.T."/>
            <person name="Koren S."/>
            <person name="Bechman K.B."/>
            <person name="Herman A."/>
            <person name="Abrahante J.E."/>
            <person name="Garbe J."/>
        </authorList>
    </citation>
    <scope>NUCLEOTIDE SEQUENCE</scope>
    <source>
        <strain evidence="3">Duluth1</strain>
        <tissue evidence="3">Whole animal</tissue>
    </source>
</reference>
<evidence type="ECO:0000313" key="3">
    <source>
        <dbReference type="EMBL" id="KAH3822003.1"/>
    </source>
</evidence>
<keyword evidence="1" id="KW-0862">Zinc</keyword>
<feature type="domain" description="B box-type" evidence="2">
    <location>
        <begin position="13"/>
        <end position="49"/>
    </location>
</feature>
<dbReference type="PROSITE" id="PS50119">
    <property type="entry name" value="ZF_BBOX"/>
    <property type="match status" value="1"/>
</dbReference>
<accession>A0A9D4JVI1</accession>
<protein>
    <recommendedName>
        <fullName evidence="2">B box-type domain-containing protein</fullName>
    </recommendedName>
</protein>
<name>A0A9D4JVI1_DREPO</name>
<dbReference type="InterPro" id="IPR011042">
    <property type="entry name" value="6-blade_b-propeller_TolB-like"/>
</dbReference>
<dbReference type="Proteomes" id="UP000828390">
    <property type="component" value="Unassembled WGS sequence"/>
</dbReference>
<dbReference type="GO" id="GO:0008270">
    <property type="term" value="F:zinc ion binding"/>
    <property type="evidence" value="ECO:0007669"/>
    <property type="project" value="UniProtKB-KW"/>
</dbReference>
<comment type="caution">
    <text evidence="3">The sequence shown here is derived from an EMBL/GenBank/DDBJ whole genome shotgun (WGS) entry which is preliminary data.</text>
</comment>
<dbReference type="PANTHER" id="PTHR25462:SF291">
    <property type="entry name" value="E3 UBIQUITIN-PROTEIN LIGASE TRIM45"/>
    <property type="match status" value="1"/>
</dbReference>
<dbReference type="SUPFAM" id="SSF63829">
    <property type="entry name" value="Calcium-dependent phosphotriesterase"/>
    <property type="match status" value="1"/>
</dbReference>
<dbReference type="EMBL" id="JAIWYP010000005">
    <property type="protein sequence ID" value="KAH3822003.1"/>
    <property type="molecule type" value="Genomic_DNA"/>
</dbReference>
<keyword evidence="1" id="KW-0479">Metal-binding</keyword>